<dbReference type="Proteomes" id="UP000276133">
    <property type="component" value="Unassembled WGS sequence"/>
</dbReference>
<dbReference type="AlphaFoldDB" id="A0A3M7SAM4"/>
<evidence type="ECO:0000313" key="2">
    <source>
        <dbReference type="Proteomes" id="UP000276133"/>
    </source>
</evidence>
<name>A0A3M7SAM4_BRAPC</name>
<keyword evidence="2" id="KW-1185">Reference proteome</keyword>
<sequence length="73" mass="8386">MQKCLHSKHKKAVKSIKIQVIGIIKFLISKSILHFSYQNPHYFSQYSNVVFKLQVISQFPAYGGVPDLLSDFT</sequence>
<proteinExistence type="predicted"/>
<accession>A0A3M7SAM4</accession>
<gene>
    <name evidence="1" type="ORF">BpHYR1_005365</name>
</gene>
<protein>
    <submittedName>
        <fullName evidence="1">Uncharacterized protein</fullName>
    </submittedName>
</protein>
<comment type="caution">
    <text evidence="1">The sequence shown here is derived from an EMBL/GenBank/DDBJ whole genome shotgun (WGS) entry which is preliminary data.</text>
</comment>
<evidence type="ECO:0000313" key="1">
    <source>
        <dbReference type="EMBL" id="RNA32695.1"/>
    </source>
</evidence>
<reference evidence="1 2" key="1">
    <citation type="journal article" date="2018" name="Sci. Rep.">
        <title>Genomic signatures of local adaptation to the degree of environmental predictability in rotifers.</title>
        <authorList>
            <person name="Franch-Gras L."/>
            <person name="Hahn C."/>
            <person name="Garcia-Roger E.M."/>
            <person name="Carmona M.J."/>
            <person name="Serra M."/>
            <person name="Gomez A."/>
        </authorList>
    </citation>
    <scope>NUCLEOTIDE SEQUENCE [LARGE SCALE GENOMIC DNA]</scope>
    <source>
        <strain evidence="1">HYR1</strain>
    </source>
</reference>
<organism evidence="1 2">
    <name type="scientific">Brachionus plicatilis</name>
    <name type="common">Marine rotifer</name>
    <name type="synonym">Brachionus muelleri</name>
    <dbReference type="NCBI Taxonomy" id="10195"/>
    <lineage>
        <taxon>Eukaryota</taxon>
        <taxon>Metazoa</taxon>
        <taxon>Spiralia</taxon>
        <taxon>Gnathifera</taxon>
        <taxon>Rotifera</taxon>
        <taxon>Eurotatoria</taxon>
        <taxon>Monogononta</taxon>
        <taxon>Pseudotrocha</taxon>
        <taxon>Ploima</taxon>
        <taxon>Brachionidae</taxon>
        <taxon>Brachionus</taxon>
    </lineage>
</organism>
<dbReference type="EMBL" id="REGN01001760">
    <property type="protein sequence ID" value="RNA32695.1"/>
    <property type="molecule type" value="Genomic_DNA"/>
</dbReference>